<gene>
    <name evidence="5" type="ORF">ACFFH7_15885</name>
</gene>
<keyword evidence="3 5" id="KW-0456">Lyase</keyword>
<sequence length="300" mass="30941">MNDVLVRDVTLRDGLQLVSTLLPTADKVDLVRFLLSCGLPTLEIGAVVRRVPTMADTVDVVAALDSSELDRCWVLVPNVTGARLAVEAGVRQIQYVLSVSPSHNKANVGCDVEQSLDGLAAAVVLGSKHGVRVQLALATAFTCPFEGATPEDAVLAVVSDARTAGVDSVVLCDTIGQAVPADVTSLTAAVCAVADEVWFHGHDTWGLGVANTFAAIDAGAVAVDASLGGLGGCPFAPGASGNTALEDVVYALRPSWLSQDGFRQLVARGRDLVVQLGEPSRSRAAEGAARSPGTHPWALG</sequence>
<dbReference type="PANTHER" id="PTHR42738">
    <property type="entry name" value="HYDROXYMETHYLGLUTARYL-COA LYASE"/>
    <property type="match status" value="1"/>
</dbReference>
<keyword evidence="2" id="KW-0479">Metal-binding</keyword>
<dbReference type="PROSITE" id="PS50991">
    <property type="entry name" value="PYR_CT"/>
    <property type="match status" value="1"/>
</dbReference>
<evidence type="ECO:0000256" key="1">
    <source>
        <dbReference type="ARBA" id="ARBA00009405"/>
    </source>
</evidence>
<name>A0ABV6MRN9_9PSEU</name>
<dbReference type="GO" id="GO:0016829">
    <property type="term" value="F:lyase activity"/>
    <property type="evidence" value="ECO:0007669"/>
    <property type="project" value="UniProtKB-KW"/>
</dbReference>
<dbReference type="PANTHER" id="PTHR42738:SF7">
    <property type="entry name" value="HYDROXYMETHYLGLUTARYL-COA LYASE"/>
    <property type="match status" value="1"/>
</dbReference>
<dbReference type="RefSeq" id="WP_273941384.1">
    <property type="nucleotide sequence ID" value="NZ_CP097263.1"/>
</dbReference>
<dbReference type="EMBL" id="JBHLUD010000004">
    <property type="protein sequence ID" value="MFC0542980.1"/>
    <property type="molecule type" value="Genomic_DNA"/>
</dbReference>
<dbReference type="Pfam" id="PF00682">
    <property type="entry name" value="HMGL-like"/>
    <property type="match status" value="1"/>
</dbReference>
<dbReference type="Proteomes" id="UP001589810">
    <property type="component" value="Unassembled WGS sequence"/>
</dbReference>
<dbReference type="InterPro" id="IPR043594">
    <property type="entry name" value="HMGL"/>
</dbReference>
<comment type="similarity">
    <text evidence="1">Belongs to the HMG-CoA lyase family.</text>
</comment>
<organism evidence="5 6">
    <name type="scientific">Kutzneria chonburiensis</name>
    <dbReference type="NCBI Taxonomy" id="1483604"/>
    <lineage>
        <taxon>Bacteria</taxon>
        <taxon>Bacillati</taxon>
        <taxon>Actinomycetota</taxon>
        <taxon>Actinomycetes</taxon>
        <taxon>Pseudonocardiales</taxon>
        <taxon>Pseudonocardiaceae</taxon>
        <taxon>Kutzneria</taxon>
    </lineage>
</organism>
<dbReference type="Gene3D" id="3.20.20.70">
    <property type="entry name" value="Aldolase class I"/>
    <property type="match status" value="1"/>
</dbReference>
<evidence type="ECO:0000313" key="5">
    <source>
        <dbReference type="EMBL" id="MFC0542980.1"/>
    </source>
</evidence>
<evidence type="ECO:0000256" key="2">
    <source>
        <dbReference type="ARBA" id="ARBA00022723"/>
    </source>
</evidence>
<evidence type="ECO:0000313" key="6">
    <source>
        <dbReference type="Proteomes" id="UP001589810"/>
    </source>
</evidence>
<feature type="domain" description="Pyruvate carboxyltransferase" evidence="4">
    <location>
        <begin position="4"/>
        <end position="268"/>
    </location>
</feature>
<evidence type="ECO:0000256" key="3">
    <source>
        <dbReference type="ARBA" id="ARBA00023239"/>
    </source>
</evidence>
<dbReference type="SUPFAM" id="SSF51569">
    <property type="entry name" value="Aldolase"/>
    <property type="match status" value="1"/>
</dbReference>
<accession>A0ABV6MRN9</accession>
<evidence type="ECO:0000259" key="4">
    <source>
        <dbReference type="PROSITE" id="PS50991"/>
    </source>
</evidence>
<keyword evidence="6" id="KW-1185">Reference proteome</keyword>
<reference evidence="5 6" key="1">
    <citation type="submission" date="2024-09" db="EMBL/GenBank/DDBJ databases">
        <authorList>
            <person name="Sun Q."/>
            <person name="Mori K."/>
        </authorList>
    </citation>
    <scope>NUCLEOTIDE SEQUENCE [LARGE SCALE GENOMIC DNA]</scope>
    <source>
        <strain evidence="5 6">TBRC 1432</strain>
    </source>
</reference>
<proteinExistence type="inferred from homology"/>
<dbReference type="InterPro" id="IPR013785">
    <property type="entry name" value="Aldolase_TIM"/>
</dbReference>
<dbReference type="InterPro" id="IPR000891">
    <property type="entry name" value="PYR_CT"/>
</dbReference>
<comment type="caution">
    <text evidence="5">The sequence shown here is derived from an EMBL/GenBank/DDBJ whole genome shotgun (WGS) entry which is preliminary data.</text>
</comment>
<protein>
    <submittedName>
        <fullName evidence="5">Hydroxymethylglutaryl-CoA lyase</fullName>
    </submittedName>
</protein>
<dbReference type="CDD" id="cd07938">
    <property type="entry name" value="DRE_TIM_HMGL"/>
    <property type="match status" value="1"/>
</dbReference>